<feature type="transmembrane region" description="Helical" evidence="5">
    <location>
        <begin position="132"/>
        <end position="151"/>
    </location>
</feature>
<keyword evidence="3 5" id="KW-1133">Transmembrane helix</keyword>
<name>A0A8H9GMW0_9DEIO</name>
<feature type="transmembrane region" description="Helical" evidence="5">
    <location>
        <begin position="190"/>
        <end position="210"/>
    </location>
</feature>
<evidence type="ECO:0000313" key="8">
    <source>
        <dbReference type="Proteomes" id="UP000600547"/>
    </source>
</evidence>
<dbReference type="AlphaFoldDB" id="A0A8H9GMW0"/>
<dbReference type="RefSeq" id="WP_162621372.1">
    <property type="nucleotide sequence ID" value="NZ_BMQG01000004.1"/>
</dbReference>
<dbReference type="GO" id="GO:0016020">
    <property type="term" value="C:membrane"/>
    <property type="evidence" value="ECO:0007669"/>
    <property type="project" value="UniProtKB-SubCell"/>
</dbReference>
<feature type="domain" description="Ferric oxidoreductase" evidence="6">
    <location>
        <begin position="56"/>
        <end position="178"/>
    </location>
</feature>
<feature type="transmembrane region" description="Helical" evidence="5">
    <location>
        <begin position="163"/>
        <end position="184"/>
    </location>
</feature>
<evidence type="ECO:0000256" key="2">
    <source>
        <dbReference type="ARBA" id="ARBA00022692"/>
    </source>
</evidence>
<feature type="transmembrane region" description="Helical" evidence="5">
    <location>
        <begin position="21"/>
        <end position="43"/>
    </location>
</feature>
<keyword evidence="4 5" id="KW-0472">Membrane</keyword>
<comment type="subcellular location">
    <subcellularLocation>
        <location evidence="1">Membrane</location>
        <topology evidence="1">Multi-pass membrane protein</topology>
    </subcellularLocation>
</comment>
<organism evidence="7 8">
    <name type="scientific">Deinococcus arenae</name>
    <dbReference type="NCBI Taxonomy" id="1452751"/>
    <lineage>
        <taxon>Bacteria</taxon>
        <taxon>Thermotogati</taxon>
        <taxon>Deinococcota</taxon>
        <taxon>Deinococci</taxon>
        <taxon>Deinococcales</taxon>
        <taxon>Deinococcaceae</taxon>
        <taxon>Deinococcus</taxon>
    </lineage>
</organism>
<evidence type="ECO:0000259" key="6">
    <source>
        <dbReference type="Pfam" id="PF01794"/>
    </source>
</evidence>
<evidence type="ECO:0000256" key="4">
    <source>
        <dbReference type="ARBA" id="ARBA00023136"/>
    </source>
</evidence>
<evidence type="ECO:0000256" key="5">
    <source>
        <dbReference type="SAM" id="Phobius"/>
    </source>
</evidence>
<sequence>MTTRPPTGRLPVNSVLDDERNTALTAGLLLIFALAYVACWLHLGPHTLAWSLNRATGTVAYLLLAVTTATGALLGSRYAPTWLSRAQQAGWHGVASGFALALGTLHGLLLTVDATYPQSLLAVVIPGASRVLPLPVALGTLGLYGLALVILSTRARRRLNPRVWKALHLTAYPAFALLTAHGITAGTDQLGLLYATSVALVAFTFGLRLLEETGTRKAAR</sequence>
<dbReference type="Proteomes" id="UP000600547">
    <property type="component" value="Unassembled WGS sequence"/>
</dbReference>
<proteinExistence type="predicted"/>
<comment type="caution">
    <text evidence="7">The sequence shown here is derived from an EMBL/GenBank/DDBJ whole genome shotgun (WGS) entry which is preliminary data.</text>
</comment>
<accession>A0A8H9GMW0</accession>
<feature type="transmembrane region" description="Helical" evidence="5">
    <location>
        <begin position="58"/>
        <end position="79"/>
    </location>
</feature>
<dbReference type="InterPro" id="IPR013130">
    <property type="entry name" value="Fe3_Rdtase_TM_dom"/>
</dbReference>
<gene>
    <name evidence="7" type="ORF">GCM10008956_16060</name>
</gene>
<reference evidence="8" key="1">
    <citation type="journal article" date="2019" name="Int. J. Syst. Evol. Microbiol.">
        <title>The Global Catalogue of Microorganisms (GCM) 10K type strain sequencing project: providing services to taxonomists for standard genome sequencing and annotation.</title>
        <authorList>
            <consortium name="The Broad Institute Genomics Platform"/>
            <consortium name="The Broad Institute Genome Sequencing Center for Infectious Disease"/>
            <person name="Wu L."/>
            <person name="Ma J."/>
        </authorList>
    </citation>
    <scope>NUCLEOTIDE SEQUENCE [LARGE SCALE GENOMIC DNA]</scope>
    <source>
        <strain evidence="8">JCM 31047</strain>
    </source>
</reference>
<dbReference type="EMBL" id="BMQG01000004">
    <property type="protein sequence ID" value="GGM40396.1"/>
    <property type="molecule type" value="Genomic_DNA"/>
</dbReference>
<evidence type="ECO:0000256" key="1">
    <source>
        <dbReference type="ARBA" id="ARBA00004141"/>
    </source>
</evidence>
<dbReference type="Pfam" id="PF01794">
    <property type="entry name" value="Ferric_reduct"/>
    <property type="match status" value="1"/>
</dbReference>
<protein>
    <recommendedName>
        <fullName evidence="6">Ferric oxidoreductase domain-containing protein</fullName>
    </recommendedName>
</protein>
<keyword evidence="2 5" id="KW-0812">Transmembrane</keyword>
<feature type="transmembrane region" description="Helical" evidence="5">
    <location>
        <begin position="91"/>
        <end position="112"/>
    </location>
</feature>
<evidence type="ECO:0000256" key="3">
    <source>
        <dbReference type="ARBA" id="ARBA00022989"/>
    </source>
</evidence>
<evidence type="ECO:0000313" key="7">
    <source>
        <dbReference type="EMBL" id="GGM40396.1"/>
    </source>
</evidence>
<keyword evidence="8" id="KW-1185">Reference proteome</keyword>